<dbReference type="PRINTS" id="PR01436">
    <property type="entry name" value="NADHDHGNASE2"/>
</dbReference>
<gene>
    <name evidence="20" type="primary">ND2</name>
</gene>
<evidence type="ECO:0000256" key="1">
    <source>
        <dbReference type="ARBA" id="ARBA00003257"/>
    </source>
</evidence>
<feature type="transmembrane region" description="Helical" evidence="18">
    <location>
        <begin position="305"/>
        <end position="328"/>
    </location>
</feature>
<evidence type="ECO:0000256" key="13">
    <source>
        <dbReference type="ARBA" id="ARBA00023027"/>
    </source>
</evidence>
<comment type="subcellular location">
    <subcellularLocation>
        <location evidence="2 18">Mitochondrion inner membrane</location>
        <topology evidence="2 18">Multi-pass membrane protein</topology>
    </subcellularLocation>
</comment>
<feature type="transmembrane region" description="Helical" evidence="18">
    <location>
        <begin position="193"/>
        <end position="212"/>
    </location>
</feature>
<sequence>MLPNYYIFLFILMSSTILSMSSNSWLGAWMGMEMNLLVFIPLMSNLKNCFSTESSMKYFLIQAFASSLLLFSSFLIHMNFLFNLNYILLMSTLLLKMGAAPLHFWFPLVSEGLTWKMNMILMTWQKLAPMTLISYISFNLSILLQIISLISIIVGSILGLNQTSMRKIMAYSSINHMGWMISTFFLNKVLWKIYFIVYSFLTILILQIFNNYKIYFFNQMFMTNNMNKTMKFITFCNFLSLGGLPPFLGFLPKWFILNNLIMNNYYMLMTIMSIFTLINMFYYLRLSMNSLLYLNLQLKWNLSNYYYSMNIILTFCSMFGLMLSFIFFY</sequence>
<dbReference type="Pfam" id="PF00361">
    <property type="entry name" value="Proton_antipo_M"/>
    <property type="match status" value="1"/>
</dbReference>
<dbReference type="PANTHER" id="PTHR46552">
    <property type="entry name" value="NADH-UBIQUINONE OXIDOREDUCTASE CHAIN 2"/>
    <property type="match status" value="1"/>
</dbReference>
<comment type="similarity">
    <text evidence="3 18">Belongs to the complex I subunit 2 family.</text>
</comment>
<keyword evidence="12 18" id="KW-1133">Transmembrane helix</keyword>
<feature type="transmembrane region" description="Helical" evidence="18">
    <location>
        <begin position="58"/>
        <end position="80"/>
    </location>
</feature>
<evidence type="ECO:0000256" key="11">
    <source>
        <dbReference type="ARBA" id="ARBA00022982"/>
    </source>
</evidence>
<dbReference type="InterPro" id="IPR050175">
    <property type="entry name" value="Complex_I_Subunit_2"/>
</dbReference>
<evidence type="ECO:0000256" key="5">
    <source>
        <dbReference type="ARBA" id="ARBA00021008"/>
    </source>
</evidence>
<evidence type="ECO:0000256" key="2">
    <source>
        <dbReference type="ARBA" id="ARBA00004448"/>
    </source>
</evidence>
<keyword evidence="10 18" id="KW-1278">Translocase</keyword>
<keyword evidence="14 18" id="KW-0830">Ubiquinone</keyword>
<geneLocation type="mitochondrion" evidence="20"/>
<dbReference type="GO" id="GO:0005743">
    <property type="term" value="C:mitochondrial inner membrane"/>
    <property type="evidence" value="ECO:0007669"/>
    <property type="project" value="UniProtKB-SubCell"/>
</dbReference>
<keyword evidence="15 18" id="KW-0496">Mitochondrion</keyword>
<evidence type="ECO:0000256" key="3">
    <source>
        <dbReference type="ARBA" id="ARBA00007012"/>
    </source>
</evidence>
<dbReference type="InterPro" id="IPR001750">
    <property type="entry name" value="ND/Mrp_TM"/>
</dbReference>
<feature type="transmembrane region" description="Helical" evidence="18">
    <location>
        <begin position="86"/>
        <end position="106"/>
    </location>
</feature>
<evidence type="ECO:0000256" key="9">
    <source>
        <dbReference type="ARBA" id="ARBA00022792"/>
    </source>
</evidence>
<evidence type="ECO:0000256" key="8">
    <source>
        <dbReference type="ARBA" id="ARBA00022692"/>
    </source>
</evidence>
<name>C8YXB7_9NEOP</name>
<keyword evidence="16 18" id="KW-0472">Membrane</keyword>
<dbReference type="EC" id="7.1.1.2" evidence="4 18"/>
<proteinExistence type="inferred from homology"/>
<dbReference type="RefSeq" id="YP_003204851.1">
    <property type="nucleotide sequence ID" value="NC_013251.1"/>
</dbReference>
<feature type="transmembrane region" description="Helical" evidence="18">
    <location>
        <begin position="264"/>
        <end position="284"/>
    </location>
</feature>
<keyword evidence="8 18" id="KW-0812">Transmembrane</keyword>
<comment type="catalytic activity">
    <reaction evidence="17 18">
        <text>a ubiquinone + NADH + 5 H(+)(in) = a ubiquinol + NAD(+) + 4 H(+)(out)</text>
        <dbReference type="Rhea" id="RHEA:29091"/>
        <dbReference type="Rhea" id="RHEA-COMP:9565"/>
        <dbReference type="Rhea" id="RHEA-COMP:9566"/>
        <dbReference type="ChEBI" id="CHEBI:15378"/>
        <dbReference type="ChEBI" id="CHEBI:16389"/>
        <dbReference type="ChEBI" id="CHEBI:17976"/>
        <dbReference type="ChEBI" id="CHEBI:57540"/>
        <dbReference type="ChEBI" id="CHEBI:57945"/>
        <dbReference type="EC" id="7.1.1.2"/>
    </reaction>
</comment>
<keyword evidence="6" id="KW-0813">Transport</keyword>
<feature type="transmembrane region" description="Helical" evidence="18">
    <location>
        <begin position="232"/>
        <end position="252"/>
    </location>
</feature>
<evidence type="ECO:0000256" key="14">
    <source>
        <dbReference type="ARBA" id="ARBA00023075"/>
    </source>
</evidence>
<feature type="domain" description="NADH:quinone oxidoreductase/Mrp antiporter transmembrane" evidence="19">
    <location>
        <begin position="22"/>
        <end position="278"/>
    </location>
</feature>
<keyword evidence="11 18" id="KW-0249">Electron transport</keyword>
<reference evidence="20" key="1">
    <citation type="journal article" date="2009" name="Zool. Scr.">
        <title>A mitochondrial genome phylogeny of the Neuropterida (lace-wings, alderflies and snakeflies) and their relationship to the other holometabolous insect orders.</title>
        <authorList>
            <person name="Cameron S.L."/>
            <person name="Sullivan J."/>
            <person name="Song H."/>
            <person name="Miller K.B."/>
            <person name="Whiting M.F."/>
        </authorList>
    </citation>
    <scope>NUCLEOTIDE SEQUENCE</scope>
</reference>
<evidence type="ECO:0000256" key="18">
    <source>
        <dbReference type="RuleBase" id="RU003403"/>
    </source>
</evidence>
<protein>
    <recommendedName>
        <fullName evidence="5 18">NADH-ubiquinone oxidoreductase chain 2</fullName>
        <ecNumber evidence="4 18">7.1.1.2</ecNumber>
    </recommendedName>
</protein>
<dbReference type="PANTHER" id="PTHR46552:SF1">
    <property type="entry name" value="NADH-UBIQUINONE OXIDOREDUCTASE CHAIN 2"/>
    <property type="match status" value="1"/>
</dbReference>
<keyword evidence="7 18" id="KW-0679">Respiratory chain</keyword>
<evidence type="ECO:0000256" key="12">
    <source>
        <dbReference type="ARBA" id="ARBA00022989"/>
    </source>
</evidence>
<comment type="function">
    <text evidence="1">Core subunit of the mitochondrial membrane respiratory chain NADH dehydrogenase (Complex I) that is believed to belong to the minimal assembly required for catalysis. Complex I functions in the transfer of electrons from NADH to the respiratory chain. The immediate electron acceptor for the enzyme is believed to be ubiquinone.</text>
</comment>
<evidence type="ECO:0000256" key="15">
    <source>
        <dbReference type="ARBA" id="ARBA00023128"/>
    </source>
</evidence>
<evidence type="ECO:0000313" key="20">
    <source>
        <dbReference type="EMBL" id="ACO92551.1"/>
    </source>
</evidence>
<dbReference type="AlphaFoldDB" id="C8YXB7"/>
<evidence type="ECO:0000256" key="17">
    <source>
        <dbReference type="ARBA" id="ARBA00049551"/>
    </source>
</evidence>
<feature type="transmembrane region" description="Helical" evidence="18">
    <location>
        <begin position="5"/>
        <end position="22"/>
    </location>
</feature>
<dbReference type="GO" id="GO:0008137">
    <property type="term" value="F:NADH dehydrogenase (ubiquinone) activity"/>
    <property type="evidence" value="ECO:0007669"/>
    <property type="project" value="UniProtKB-EC"/>
</dbReference>
<dbReference type="InterPro" id="IPR003917">
    <property type="entry name" value="NADH_UbQ_OxRdtase_chain2"/>
</dbReference>
<evidence type="ECO:0000256" key="16">
    <source>
        <dbReference type="ARBA" id="ARBA00023136"/>
    </source>
</evidence>
<keyword evidence="13 18" id="KW-0520">NAD</keyword>
<organism evidence="20">
    <name type="scientific">Mongoloraphidia harmandi</name>
    <dbReference type="NCBI Taxonomy" id="633873"/>
    <lineage>
        <taxon>Eukaryota</taxon>
        <taxon>Metazoa</taxon>
        <taxon>Ecdysozoa</taxon>
        <taxon>Arthropoda</taxon>
        <taxon>Hexapoda</taxon>
        <taxon>Insecta</taxon>
        <taxon>Pterygota</taxon>
        <taxon>Neoptera</taxon>
        <taxon>Endopterygota</taxon>
        <taxon>Raphidioptera</taxon>
        <taxon>Raphidiidae</taxon>
        <taxon>Mongoloraphidia</taxon>
    </lineage>
</organism>
<evidence type="ECO:0000256" key="4">
    <source>
        <dbReference type="ARBA" id="ARBA00012944"/>
    </source>
</evidence>
<accession>C8YXB7</accession>
<dbReference type="GO" id="GO:0006120">
    <property type="term" value="P:mitochondrial electron transport, NADH to ubiquinone"/>
    <property type="evidence" value="ECO:0007669"/>
    <property type="project" value="InterPro"/>
</dbReference>
<dbReference type="EMBL" id="FJ859902">
    <property type="protein sequence ID" value="ACO92551.1"/>
    <property type="molecule type" value="Genomic_DNA"/>
</dbReference>
<evidence type="ECO:0000256" key="10">
    <source>
        <dbReference type="ARBA" id="ARBA00022967"/>
    </source>
</evidence>
<evidence type="ECO:0000259" key="19">
    <source>
        <dbReference type="Pfam" id="PF00361"/>
    </source>
</evidence>
<evidence type="ECO:0000256" key="7">
    <source>
        <dbReference type="ARBA" id="ARBA00022660"/>
    </source>
</evidence>
<dbReference type="GeneID" id="8445406"/>
<dbReference type="CTD" id="4536"/>
<comment type="function">
    <text evidence="18">Core subunit of the mitochondrial membrane respiratory chain NADH dehydrogenase (Complex I) which catalyzes electron transfer from NADH through the respiratory chain, using ubiquinone as an electron acceptor. Essential for the catalytic activity and assembly of complex I.</text>
</comment>
<feature type="transmembrane region" description="Helical" evidence="18">
    <location>
        <begin position="142"/>
        <end position="161"/>
    </location>
</feature>
<keyword evidence="9 18" id="KW-0999">Mitochondrion inner membrane</keyword>
<evidence type="ECO:0000256" key="6">
    <source>
        <dbReference type="ARBA" id="ARBA00022448"/>
    </source>
</evidence>